<evidence type="ECO:0000256" key="5">
    <source>
        <dbReference type="ARBA" id="ARBA00023008"/>
    </source>
</evidence>
<dbReference type="GO" id="GO:0030248">
    <property type="term" value="F:cellulose binding"/>
    <property type="evidence" value="ECO:0007669"/>
    <property type="project" value="UniProtKB-UniRule"/>
</dbReference>
<dbReference type="HOGENOM" id="CLU_031730_0_2_1"/>
<evidence type="ECO:0000256" key="11">
    <source>
        <dbReference type="SAM" id="SignalP"/>
    </source>
</evidence>
<evidence type="ECO:0000256" key="4">
    <source>
        <dbReference type="ARBA" id="ARBA00023002"/>
    </source>
</evidence>
<dbReference type="Gene3D" id="2.70.50.70">
    <property type="match status" value="1"/>
</dbReference>
<dbReference type="GO" id="GO:0030245">
    <property type="term" value="P:cellulose catabolic process"/>
    <property type="evidence" value="ECO:0007669"/>
    <property type="project" value="UniProtKB-UniRule"/>
</dbReference>
<feature type="signal peptide" evidence="11">
    <location>
        <begin position="1"/>
        <end position="20"/>
    </location>
</feature>
<dbReference type="STRING" id="1051891.A0A0C3QGR8"/>
<dbReference type="AlphaFoldDB" id="A0A0C3QGR8"/>
<evidence type="ECO:0000256" key="8">
    <source>
        <dbReference type="ARBA" id="ARBA00023277"/>
    </source>
</evidence>
<feature type="domain" description="Auxiliary Activity family 9 catalytic" evidence="12">
    <location>
        <begin position="21"/>
        <end position="236"/>
    </location>
</feature>
<accession>A0A0C3QGR8</accession>
<dbReference type="InterPro" id="IPR049892">
    <property type="entry name" value="AA9"/>
</dbReference>
<dbReference type="Proteomes" id="UP000054248">
    <property type="component" value="Unassembled WGS sequence"/>
</dbReference>
<protein>
    <recommendedName>
        <fullName evidence="10">AA9 family lytic polysaccharide monooxygenase</fullName>
        <ecNumber evidence="10">1.14.99.56</ecNumber>
    </recommendedName>
    <alternativeName>
        <fullName evidence="10">Endo-beta-1,4-glucanase</fullName>
    </alternativeName>
    <alternativeName>
        <fullName evidence="10">Glycosyl hydrolase 61 family protein</fullName>
    </alternativeName>
</protein>
<reference evidence="14" key="2">
    <citation type="submission" date="2015-01" db="EMBL/GenBank/DDBJ databases">
        <title>Evolutionary Origins and Diversification of the Mycorrhizal Mutualists.</title>
        <authorList>
            <consortium name="DOE Joint Genome Institute"/>
            <consortium name="Mycorrhizal Genomics Consortium"/>
            <person name="Kohler A."/>
            <person name="Kuo A."/>
            <person name="Nagy L.G."/>
            <person name="Floudas D."/>
            <person name="Copeland A."/>
            <person name="Barry K.W."/>
            <person name="Cichocki N."/>
            <person name="Veneault-Fourrey C."/>
            <person name="LaButti K."/>
            <person name="Lindquist E.A."/>
            <person name="Lipzen A."/>
            <person name="Lundell T."/>
            <person name="Morin E."/>
            <person name="Murat C."/>
            <person name="Riley R."/>
            <person name="Ohm R."/>
            <person name="Sun H."/>
            <person name="Tunlid A."/>
            <person name="Henrissat B."/>
            <person name="Grigoriev I.V."/>
            <person name="Hibbett D.S."/>
            <person name="Martin F."/>
        </authorList>
    </citation>
    <scope>NUCLEOTIDE SEQUENCE [LARGE SCALE GENOMIC DNA]</scope>
    <source>
        <strain evidence="14">MUT 4182</strain>
    </source>
</reference>
<dbReference type="PANTHER" id="PTHR33353:SF18">
    <property type="entry name" value="ENDOGLUCANASE II"/>
    <property type="match status" value="1"/>
</dbReference>
<organism evidence="13 14">
    <name type="scientific">Tulasnella calospora MUT 4182</name>
    <dbReference type="NCBI Taxonomy" id="1051891"/>
    <lineage>
        <taxon>Eukaryota</taxon>
        <taxon>Fungi</taxon>
        <taxon>Dikarya</taxon>
        <taxon>Basidiomycota</taxon>
        <taxon>Agaricomycotina</taxon>
        <taxon>Agaricomycetes</taxon>
        <taxon>Cantharellales</taxon>
        <taxon>Tulasnellaceae</taxon>
        <taxon>Tulasnella</taxon>
    </lineage>
</organism>
<dbReference type="OrthoDB" id="2525337at2759"/>
<evidence type="ECO:0000313" key="13">
    <source>
        <dbReference type="EMBL" id="KIO24769.1"/>
    </source>
</evidence>
<keyword evidence="8 10" id="KW-0119">Carbohydrate metabolism</keyword>
<keyword evidence="10" id="KW-0964">Secreted</keyword>
<comment type="catalytic activity">
    <reaction evidence="10">
        <text>[(1-&gt;4)-beta-D-glucosyl]n+m + reduced acceptor + O2 = 4-dehydro-beta-D-glucosyl-[(1-&gt;4)-beta-D-glucosyl]n-1 + [(1-&gt;4)-beta-D-glucosyl]m + acceptor + H2O.</text>
        <dbReference type="EC" id="1.14.99.56"/>
    </reaction>
</comment>
<keyword evidence="6" id="KW-0503">Monooxygenase</keyword>
<keyword evidence="2 11" id="KW-0732">Signal</keyword>
<name>A0A0C3QGR8_9AGAM</name>
<dbReference type="GO" id="GO:0004497">
    <property type="term" value="F:monooxygenase activity"/>
    <property type="evidence" value="ECO:0007669"/>
    <property type="project" value="UniProtKB-KW"/>
</dbReference>
<dbReference type="PANTHER" id="PTHR33353">
    <property type="entry name" value="PUTATIVE (AFU_ORTHOLOGUE AFUA_1G12560)-RELATED"/>
    <property type="match status" value="1"/>
</dbReference>
<keyword evidence="4" id="KW-0560">Oxidoreductase</keyword>
<sequence length="286" mass="30684">MIPQHVLAVLAAFLVGGSNAHTIFQKLWVNGVDQGYLNGIRYPTYDGPITDVTSNDIICNGGPNPLVTPYSQTVINVPAGATVQAEWHHVLQPNGYNSADSADPVDPGHLGPTIAYLAKVPDATQTDVTGLGWFKIQEDGFDGTTWGVTRMYNAKGLHTIKIPSCIPPGNYFLRAEMIALHGASSYPGAQFYMECAQINITGGGSTQPSTVSFPGAYHGTDPGITINIYYPTVTNYTIPGPPVFTCSGSGTSSTTTTKTSSTTSKAWIYRHRALRARHLTFCLDLR</sequence>
<keyword evidence="5" id="KW-0186">Copper</keyword>
<gene>
    <name evidence="13" type="ORF">M407DRAFT_76541</name>
</gene>
<dbReference type="InterPro" id="IPR005103">
    <property type="entry name" value="AA9_LPMO"/>
</dbReference>
<keyword evidence="7 10" id="KW-1015">Disulfide bond</keyword>
<evidence type="ECO:0000256" key="2">
    <source>
        <dbReference type="ARBA" id="ARBA00022729"/>
    </source>
</evidence>
<evidence type="ECO:0000259" key="12">
    <source>
        <dbReference type="Pfam" id="PF03443"/>
    </source>
</evidence>
<evidence type="ECO:0000256" key="1">
    <source>
        <dbReference type="ARBA" id="ARBA00022723"/>
    </source>
</evidence>
<evidence type="ECO:0000256" key="7">
    <source>
        <dbReference type="ARBA" id="ARBA00023157"/>
    </source>
</evidence>
<reference evidence="13 14" key="1">
    <citation type="submission" date="2014-04" db="EMBL/GenBank/DDBJ databases">
        <authorList>
            <consortium name="DOE Joint Genome Institute"/>
            <person name="Kuo A."/>
            <person name="Girlanda M."/>
            <person name="Perotto S."/>
            <person name="Kohler A."/>
            <person name="Nagy L.G."/>
            <person name="Floudas D."/>
            <person name="Copeland A."/>
            <person name="Barry K.W."/>
            <person name="Cichocki N."/>
            <person name="Veneault-Fourrey C."/>
            <person name="LaButti K."/>
            <person name="Lindquist E.A."/>
            <person name="Lipzen A."/>
            <person name="Lundell T."/>
            <person name="Morin E."/>
            <person name="Murat C."/>
            <person name="Sun H."/>
            <person name="Tunlid A."/>
            <person name="Henrissat B."/>
            <person name="Grigoriev I.V."/>
            <person name="Hibbett D.S."/>
            <person name="Martin F."/>
            <person name="Nordberg H.P."/>
            <person name="Cantor M.N."/>
            <person name="Hua S.X."/>
        </authorList>
    </citation>
    <scope>NUCLEOTIDE SEQUENCE [LARGE SCALE GENOMIC DNA]</scope>
    <source>
        <strain evidence="13 14">MUT 4182</strain>
    </source>
</reference>
<comment type="function">
    <text evidence="10">Lytic polysaccharide monooxygenase (LMPO) that depolymerizes crystalline and amorphous polysaccharides via the oxidation of scissile alpha- or beta-(1-4)-glycosidic bonds, yielding C1 and/or C4 oxidation products. Catalysis by LPMOs requires the reduction of the active-site copper from Cu(II) to Cu(I) by a reducing agent and H(2)O(2) or O(2) as a cosubstrate.</text>
</comment>
<dbReference type="GO" id="GO:0008810">
    <property type="term" value="F:cellulase activity"/>
    <property type="evidence" value="ECO:0007669"/>
    <property type="project" value="UniProtKB-UniRule"/>
</dbReference>
<evidence type="ECO:0000256" key="3">
    <source>
        <dbReference type="ARBA" id="ARBA00023001"/>
    </source>
</evidence>
<dbReference type="EMBL" id="KN823054">
    <property type="protein sequence ID" value="KIO24769.1"/>
    <property type="molecule type" value="Genomic_DNA"/>
</dbReference>
<evidence type="ECO:0000256" key="10">
    <source>
        <dbReference type="RuleBase" id="RU368122"/>
    </source>
</evidence>
<dbReference type="Pfam" id="PF03443">
    <property type="entry name" value="AA9"/>
    <property type="match status" value="1"/>
</dbReference>
<keyword evidence="14" id="KW-1185">Reference proteome</keyword>
<evidence type="ECO:0000256" key="9">
    <source>
        <dbReference type="ARBA" id="ARBA00023326"/>
    </source>
</evidence>
<keyword evidence="9 10" id="KW-0624">Polysaccharide degradation</keyword>
<dbReference type="EC" id="1.14.99.56" evidence="10"/>
<keyword evidence="1" id="KW-0479">Metal-binding</keyword>
<comment type="subcellular location">
    <subcellularLocation>
        <location evidence="10">Secreted</location>
    </subcellularLocation>
</comment>
<dbReference type="GO" id="GO:0046872">
    <property type="term" value="F:metal ion binding"/>
    <property type="evidence" value="ECO:0007669"/>
    <property type="project" value="UniProtKB-KW"/>
</dbReference>
<keyword evidence="3 10" id="KW-0136">Cellulose degradation</keyword>
<dbReference type="CDD" id="cd21175">
    <property type="entry name" value="LPMO_AA9"/>
    <property type="match status" value="1"/>
</dbReference>
<evidence type="ECO:0000313" key="14">
    <source>
        <dbReference type="Proteomes" id="UP000054248"/>
    </source>
</evidence>
<proteinExistence type="predicted"/>
<evidence type="ECO:0000256" key="6">
    <source>
        <dbReference type="ARBA" id="ARBA00023033"/>
    </source>
</evidence>
<comment type="domain">
    <text evidence="10">Has a modular structure: an endo-beta-1,4-glucanase catalytic module at the N-terminus, a linker rich in serines and threonines, and a C-terminal carbohydrate-binding module (CBM).</text>
</comment>
<dbReference type="GO" id="GO:0005576">
    <property type="term" value="C:extracellular region"/>
    <property type="evidence" value="ECO:0007669"/>
    <property type="project" value="UniProtKB-SubCell"/>
</dbReference>
<keyword evidence="13" id="KW-0378">Hydrolase</keyword>
<feature type="chain" id="PRO_5002177442" description="AA9 family lytic polysaccharide monooxygenase" evidence="11">
    <location>
        <begin position="21"/>
        <end position="286"/>
    </location>
</feature>